<dbReference type="EMBL" id="JACHEK010000005">
    <property type="protein sequence ID" value="MBB6145076.1"/>
    <property type="molecule type" value="Genomic_DNA"/>
</dbReference>
<dbReference type="InterPro" id="IPR027383">
    <property type="entry name" value="Znf_put"/>
</dbReference>
<dbReference type="RefSeq" id="WP_050059396.1">
    <property type="nucleotide sequence ID" value="NZ_JACHEK010000005.1"/>
</dbReference>
<dbReference type="InterPro" id="IPR041916">
    <property type="entry name" value="Anti_sigma_zinc_sf"/>
</dbReference>
<accession>A0A841JUQ2</accession>
<reference evidence="2 3" key="1">
    <citation type="submission" date="2020-08" db="EMBL/GenBank/DDBJ databases">
        <title>Genomic Encyclopedia of Type Strains, Phase IV (KMG-IV): sequencing the most valuable type-strain genomes for metagenomic binning, comparative biology and taxonomic classification.</title>
        <authorList>
            <person name="Goeker M."/>
        </authorList>
    </citation>
    <scope>NUCLEOTIDE SEQUENCE [LARGE SCALE GENOMIC DNA]</scope>
    <source>
        <strain evidence="2 3">DSM 103733</strain>
    </source>
</reference>
<protein>
    <submittedName>
        <fullName evidence="2">Anti-sigma factor RsiW</fullName>
    </submittedName>
</protein>
<sequence length="84" mass="9654">MVLKCRHVWDHISGYIDGALDPEVRANVERHLATCEICSAILDSTRNIIILMADDRVFELPVDFSKRLHARLDDVLKHEYPEPA</sequence>
<comment type="caution">
    <text evidence="2">The sequence shown here is derived from an EMBL/GenBank/DDBJ whole genome shotgun (WGS) entry which is preliminary data.</text>
</comment>
<dbReference type="Pfam" id="PF13490">
    <property type="entry name" value="zf-HC2"/>
    <property type="match status" value="1"/>
</dbReference>
<dbReference type="Gene3D" id="1.10.10.1320">
    <property type="entry name" value="Anti-sigma factor, zinc-finger domain"/>
    <property type="match status" value="1"/>
</dbReference>
<gene>
    <name evidence="2" type="ORF">HNQ77_003032</name>
</gene>
<dbReference type="Proteomes" id="UP000538666">
    <property type="component" value="Unassembled WGS sequence"/>
</dbReference>
<name>A0A841JUQ2_9BACT</name>
<organism evidence="2 3">
    <name type="scientific">Silvibacterium bohemicum</name>
    <dbReference type="NCBI Taxonomy" id="1577686"/>
    <lineage>
        <taxon>Bacteria</taxon>
        <taxon>Pseudomonadati</taxon>
        <taxon>Acidobacteriota</taxon>
        <taxon>Terriglobia</taxon>
        <taxon>Terriglobales</taxon>
        <taxon>Acidobacteriaceae</taxon>
        <taxon>Silvibacterium</taxon>
    </lineage>
</organism>
<evidence type="ECO:0000259" key="1">
    <source>
        <dbReference type="Pfam" id="PF13490"/>
    </source>
</evidence>
<evidence type="ECO:0000313" key="3">
    <source>
        <dbReference type="Proteomes" id="UP000538666"/>
    </source>
</evidence>
<feature type="domain" description="Putative zinc-finger" evidence="1">
    <location>
        <begin position="5"/>
        <end position="38"/>
    </location>
</feature>
<keyword evidence="3" id="KW-1185">Reference proteome</keyword>
<dbReference type="OrthoDB" id="6194834at2"/>
<proteinExistence type="predicted"/>
<dbReference type="AlphaFoldDB" id="A0A841JUQ2"/>
<evidence type="ECO:0000313" key="2">
    <source>
        <dbReference type="EMBL" id="MBB6145076.1"/>
    </source>
</evidence>